<dbReference type="AlphaFoldDB" id="A0A110B3L9"/>
<protein>
    <recommendedName>
        <fullName evidence="4">MFS transporter</fullName>
    </recommendedName>
</protein>
<sequence>MTADTSAKLTRNVVLLVIVASLGYFVDIYDLLIFLIVRKKALPISA</sequence>
<proteinExistence type="predicted"/>
<evidence type="ECO:0008006" key="4">
    <source>
        <dbReference type="Google" id="ProtNLM"/>
    </source>
</evidence>
<accession>A0A110B3L9</accession>
<evidence type="ECO:0000313" key="2">
    <source>
        <dbReference type="EMBL" id="BAU54758.1"/>
    </source>
</evidence>
<evidence type="ECO:0000313" key="3">
    <source>
        <dbReference type="Proteomes" id="UP000218263"/>
    </source>
</evidence>
<dbReference type="EMBL" id="AP017313">
    <property type="protein sequence ID" value="BAU54758.1"/>
    <property type="molecule type" value="Genomic_DNA"/>
</dbReference>
<name>A0A110B3L9_9SPHI</name>
<gene>
    <name evidence="2" type="ORF">MgSA37_02936</name>
</gene>
<dbReference type="Proteomes" id="UP000218263">
    <property type="component" value="Chromosome"/>
</dbReference>
<keyword evidence="3" id="KW-1185">Reference proteome</keyword>
<dbReference type="KEGG" id="mgot:MgSA37_02936"/>
<organism evidence="2 3">
    <name type="scientific">Mucilaginibacter gotjawali</name>
    <dbReference type="NCBI Taxonomy" id="1550579"/>
    <lineage>
        <taxon>Bacteria</taxon>
        <taxon>Pseudomonadati</taxon>
        <taxon>Bacteroidota</taxon>
        <taxon>Sphingobacteriia</taxon>
        <taxon>Sphingobacteriales</taxon>
        <taxon>Sphingobacteriaceae</taxon>
        <taxon>Mucilaginibacter</taxon>
    </lineage>
</organism>
<keyword evidence="1" id="KW-0472">Membrane</keyword>
<reference evidence="2 3" key="1">
    <citation type="submission" date="2015-12" db="EMBL/GenBank/DDBJ databases">
        <title>Genome sequence of Mucilaginibacter gotjawali.</title>
        <authorList>
            <person name="Lee J.S."/>
            <person name="Lee K.C."/>
            <person name="Kim K.K."/>
            <person name="Lee B.W."/>
        </authorList>
    </citation>
    <scope>NUCLEOTIDE SEQUENCE [LARGE SCALE GENOMIC DNA]</scope>
    <source>
        <strain evidence="2 3">SA3-7</strain>
    </source>
</reference>
<feature type="transmembrane region" description="Helical" evidence="1">
    <location>
        <begin position="12"/>
        <end position="37"/>
    </location>
</feature>
<keyword evidence="1" id="KW-0812">Transmembrane</keyword>
<evidence type="ECO:0000256" key="1">
    <source>
        <dbReference type="SAM" id="Phobius"/>
    </source>
</evidence>
<keyword evidence="1" id="KW-1133">Transmembrane helix</keyword>